<dbReference type="PANTHER" id="PTHR14859">
    <property type="entry name" value="CALCOFLUOR WHITE HYPERSENSITIVE PROTEIN PRECURSOR"/>
    <property type="match status" value="1"/>
</dbReference>
<protein>
    <submittedName>
        <fullName evidence="2">Hydrolase</fullName>
    </submittedName>
</protein>
<dbReference type="InterPro" id="IPR005135">
    <property type="entry name" value="Endo/exonuclease/phosphatase"/>
</dbReference>
<dbReference type="SUPFAM" id="SSF56219">
    <property type="entry name" value="DNase I-like"/>
    <property type="match status" value="1"/>
</dbReference>
<accession>A0A2I1JZ60</accession>
<organism evidence="2 3">
    <name type="scientific">Falseniella ignava</name>
    <dbReference type="NCBI Taxonomy" id="137730"/>
    <lineage>
        <taxon>Bacteria</taxon>
        <taxon>Bacillati</taxon>
        <taxon>Bacillota</taxon>
        <taxon>Bacilli</taxon>
        <taxon>Lactobacillales</taxon>
        <taxon>Aerococcaceae</taxon>
        <taxon>Falseniella</taxon>
    </lineage>
</organism>
<dbReference type="Proteomes" id="UP000234384">
    <property type="component" value="Unassembled WGS sequence"/>
</dbReference>
<dbReference type="PANTHER" id="PTHR14859:SF1">
    <property type="entry name" value="PGAP2-INTERACTING PROTEIN"/>
    <property type="match status" value="1"/>
</dbReference>
<dbReference type="InterPro" id="IPR051916">
    <property type="entry name" value="GPI-anchor_lipid_remodeler"/>
</dbReference>
<dbReference type="GO" id="GO:0016020">
    <property type="term" value="C:membrane"/>
    <property type="evidence" value="ECO:0007669"/>
    <property type="project" value="GOC"/>
</dbReference>
<dbReference type="RefSeq" id="WP_101954318.1">
    <property type="nucleotide sequence ID" value="NZ_PKHE01000011.1"/>
</dbReference>
<dbReference type="Pfam" id="PF03372">
    <property type="entry name" value="Exo_endo_phos"/>
    <property type="match status" value="1"/>
</dbReference>
<name>A0A2I1JZ60_9LACT</name>
<dbReference type="AlphaFoldDB" id="A0A2I1JZ60"/>
<reference evidence="2 3" key="1">
    <citation type="submission" date="2017-12" db="EMBL/GenBank/DDBJ databases">
        <title>Phylogenetic diversity of female urinary microbiome.</title>
        <authorList>
            <person name="Thomas-White K."/>
            <person name="Wolfe A.J."/>
        </authorList>
    </citation>
    <scope>NUCLEOTIDE SEQUENCE [LARGE SCALE GENOMIC DNA]</scope>
    <source>
        <strain evidence="2 3">UMB0898</strain>
    </source>
</reference>
<evidence type="ECO:0000313" key="3">
    <source>
        <dbReference type="Proteomes" id="UP000234384"/>
    </source>
</evidence>
<dbReference type="GO" id="GO:0016787">
    <property type="term" value="F:hydrolase activity"/>
    <property type="evidence" value="ECO:0007669"/>
    <property type="project" value="UniProtKB-KW"/>
</dbReference>
<dbReference type="Gene3D" id="3.60.10.10">
    <property type="entry name" value="Endonuclease/exonuclease/phosphatase"/>
    <property type="match status" value="1"/>
</dbReference>
<dbReference type="EMBL" id="PKHE01000011">
    <property type="protein sequence ID" value="PKY88669.1"/>
    <property type="molecule type" value="Genomic_DNA"/>
</dbReference>
<dbReference type="OrthoDB" id="9812537at2"/>
<evidence type="ECO:0000313" key="2">
    <source>
        <dbReference type="EMBL" id="PKY88669.1"/>
    </source>
</evidence>
<keyword evidence="2" id="KW-0378">Hydrolase</keyword>
<dbReference type="CDD" id="cd09079">
    <property type="entry name" value="RgfB-like"/>
    <property type="match status" value="1"/>
</dbReference>
<dbReference type="InterPro" id="IPR036691">
    <property type="entry name" value="Endo/exonu/phosph_ase_sf"/>
</dbReference>
<dbReference type="GO" id="GO:0006506">
    <property type="term" value="P:GPI anchor biosynthetic process"/>
    <property type="evidence" value="ECO:0007669"/>
    <property type="project" value="TreeGrafter"/>
</dbReference>
<evidence type="ECO:0000259" key="1">
    <source>
        <dbReference type="Pfam" id="PF03372"/>
    </source>
</evidence>
<comment type="caution">
    <text evidence="2">The sequence shown here is derived from an EMBL/GenBank/DDBJ whole genome shotgun (WGS) entry which is preliminary data.</text>
</comment>
<sequence length="272" mass="31065">MKLLTLNTHAWLEPAAEEKFEQLVQHLIDEDYDWIALQEVNQTIGGDIVPNPTRFLKTDQQQPILKDNYAWMLIQALEAHGLNYYWAWAYNHIGYDRYEEGVALLAKQPFNPQRVLLSESDNPTDYHTRAALVANTEHLIVGSCHFSWWQSDGSGFKYEWEQLQLNDKLSDKGIILMGDFNAPAHIRQQSYDLATRSLNDAYLQAKEVSGNATVPSGIDGWKDTTCEQRIDLVLLSDEFDVRRYQSVLDGSHGPIVSDHYGVQVDCSYPSTL</sequence>
<feature type="domain" description="Endonuclease/exonuclease/phosphatase" evidence="1">
    <location>
        <begin position="22"/>
        <end position="259"/>
    </location>
</feature>
<gene>
    <name evidence="2" type="ORF">CYJ57_05005</name>
</gene>
<proteinExistence type="predicted"/>